<dbReference type="InterPro" id="IPR036291">
    <property type="entry name" value="NAD(P)-bd_dom_sf"/>
</dbReference>
<dbReference type="Proteomes" id="UP001301958">
    <property type="component" value="Unassembled WGS sequence"/>
</dbReference>
<evidence type="ECO:0000313" key="5">
    <source>
        <dbReference type="Proteomes" id="UP001301958"/>
    </source>
</evidence>
<proteinExistence type="predicted"/>
<dbReference type="Gene3D" id="3.40.50.720">
    <property type="entry name" value="NAD(P)-binding Rossmann-like Domain"/>
    <property type="match status" value="1"/>
</dbReference>
<evidence type="ECO:0000313" key="4">
    <source>
        <dbReference type="EMBL" id="KAK4222905.1"/>
    </source>
</evidence>
<dbReference type="PANTHER" id="PTHR43103:SF3">
    <property type="entry name" value="ADP-L-GLYCERO-D-MANNO-HEPTOSE-6-EPIMERASE"/>
    <property type="match status" value="1"/>
</dbReference>
<keyword evidence="5" id="KW-1185">Reference proteome</keyword>
<evidence type="ECO:0000256" key="2">
    <source>
        <dbReference type="ARBA" id="ARBA00023277"/>
    </source>
</evidence>
<feature type="domain" description="NAD-dependent epimerase/dehydratase" evidence="3">
    <location>
        <begin position="13"/>
        <end position="214"/>
    </location>
</feature>
<reference evidence="4" key="2">
    <citation type="submission" date="2023-05" db="EMBL/GenBank/DDBJ databases">
        <authorList>
            <consortium name="Lawrence Berkeley National Laboratory"/>
            <person name="Steindorff A."/>
            <person name="Hensen N."/>
            <person name="Bonometti L."/>
            <person name="Westerberg I."/>
            <person name="Brannstrom I.O."/>
            <person name="Guillou S."/>
            <person name="Cros-Aarteil S."/>
            <person name="Calhoun S."/>
            <person name="Haridas S."/>
            <person name="Kuo A."/>
            <person name="Mondo S."/>
            <person name="Pangilinan J."/>
            <person name="Riley R."/>
            <person name="Labutti K."/>
            <person name="Andreopoulos B."/>
            <person name="Lipzen A."/>
            <person name="Chen C."/>
            <person name="Yanf M."/>
            <person name="Daum C."/>
            <person name="Ng V."/>
            <person name="Clum A."/>
            <person name="Ohm R."/>
            <person name="Martin F."/>
            <person name="Silar P."/>
            <person name="Natvig D."/>
            <person name="Lalanne C."/>
            <person name="Gautier V."/>
            <person name="Ament-Velasquez S.L."/>
            <person name="Kruys A."/>
            <person name="Hutchinson M.I."/>
            <person name="Powell A.J."/>
            <person name="Barry K."/>
            <person name="Miller A.N."/>
            <person name="Grigoriev I.V."/>
            <person name="Debuchy R."/>
            <person name="Gladieux P."/>
            <person name="Thoren M.H."/>
            <person name="Johannesson H."/>
        </authorList>
    </citation>
    <scope>NUCLEOTIDE SEQUENCE</scope>
    <source>
        <strain evidence="4">CBS 990.96</strain>
    </source>
</reference>
<accession>A0AAN6YS16</accession>
<organism evidence="4 5">
    <name type="scientific">Podospora fimiseda</name>
    <dbReference type="NCBI Taxonomy" id="252190"/>
    <lineage>
        <taxon>Eukaryota</taxon>
        <taxon>Fungi</taxon>
        <taxon>Dikarya</taxon>
        <taxon>Ascomycota</taxon>
        <taxon>Pezizomycotina</taxon>
        <taxon>Sordariomycetes</taxon>
        <taxon>Sordariomycetidae</taxon>
        <taxon>Sordariales</taxon>
        <taxon>Podosporaceae</taxon>
        <taxon>Podospora</taxon>
    </lineage>
</organism>
<keyword evidence="2" id="KW-0119">Carbohydrate metabolism</keyword>
<sequence length="331" mass="36886">MSTPTPTQKTKTILITGAAGLLGPLLTQHLLSLPPSYNLLLTDISPISLPFTYNPSRITVLQGDLSSPTFLSSILSHPLNAVYILHGIMSSTAEANYPLSLKINVYSILSLTEQLRLLYPGIRTIFTSSIAIYGHLADPTAKITENVYPRPETTYGAHKLMIETHLTELHRKGFLDVIIARLPTISVRPGKPTGAASSFLSGIIREPMQEKECIVPIEDRGFKSYLSSPGKVIENLGRVLEWNRLEGNVTVQFPGISVSIEEMIDALRVYGGEDKVRFIKEERDERLEKILRSWPRDFDVRRGEEMGLGRDEGVEGIVGIYIEGLRKDRKF</sequence>
<dbReference type="SUPFAM" id="SSF51735">
    <property type="entry name" value="NAD(P)-binding Rossmann-fold domains"/>
    <property type="match status" value="1"/>
</dbReference>
<name>A0AAN6YS16_9PEZI</name>
<dbReference type="PANTHER" id="PTHR43103">
    <property type="entry name" value="NUCLEOSIDE-DIPHOSPHATE-SUGAR EPIMERASE"/>
    <property type="match status" value="1"/>
</dbReference>
<reference evidence="4" key="1">
    <citation type="journal article" date="2023" name="Mol. Phylogenet. Evol.">
        <title>Genome-scale phylogeny and comparative genomics of the fungal order Sordariales.</title>
        <authorList>
            <person name="Hensen N."/>
            <person name="Bonometti L."/>
            <person name="Westerberg I."/>
            <person name="Brannstrom I.O."/>
            <person name="Guillou S."/>
            <person name="Cros-Aarteil S."/>
            <person name="Calhoun S."/>
            <person name="Haridas S."/>
            <person name="Kuo A."/>
            <person name="Mondo S."/>
            <person name="Pangilinan J."/>
            <person name="Riley R."/>
            <person name="LaButti K."/>
            <person name="Andreopoulos B."/>
            <person name="Lipzen A."/>
            <person name="Chen C."/>
            <person name="Yan M."/>
            <person name="Daum C."/>
            <person name="Ng V."/>
            <person name="Clum A."/>
            <person name="Steindorff A."/>
            <person name="Ohm R.A."/>
            <person name="Martin F."/>
            <person name="Silar P."/>
            <person name="Natvig D.O."/>
            <person name="Lalanne C."/>
            <person name="Gautier V."/>
            <person name="Ament-Velasquez S.L."/>
            <person name="Kruys A."/>
            <person name="Hutchinson M.I."/>
            <person name="Powell A.J."/>
            <person name="Barry K."/>
            <person name="Miller A.N."/>
            <person name="Grigoriev I.V."/>
            <person name="Debuchy R."/>
            <person name="Gladieux P."/>
            <person name="Hiltunen Thoren M."/>
            <person name="Johannesson H."/>
        </authorList>
    </citation>
    <scope>NUCLEOTIDE SEQUENCE</scope>
    <source>
        <strain evidence="4">CBS 990.96</strain>
    </source>
</reference>
<dbReference type="InterPro" id="IPR001509">
    <property type="entry name" value="Epimerase_deHydtase"/>
</dbReference>
<dbReference type="EMBL" id="MU865448">
    <property type="protein sequence ID" value="KAK4222905.1"/>
    <property type="molecule type" value="Genomic_DNA"/>
</dbReference>
<keyword evidence="1" id="KW-0521">NADP</keyword>
<dbReference type="AlphaFoldDB" id="A0AAN6YS16"/>
<gene>
    <name evidence="4" type="ORF">QBC38DRAFT_400636</name>
</gene>
<dbReference type="Pfam" id="PF01370">
    <property type="entry name" value="Epimerase"/>
    <property type="match status" value="1"/>
</dbReference>
<evidence type="ECO:0000256" key="1">
    <source>
        <dbReference type="ARBA" id="ARBA00022857"/>
    </source>
</evidence>
<evidence type="ECO:0000259" key="3">
    <source>
        <dbReference type="Pfam" id="PF01370"/>
    </source>
</evidence>
<dbReference type="Gene3D" id="3.90.25.10">
    <property type="entry name" value="UDP-galactose 4-epimerase, domain 1"/>
    <property type="match status" value="1"/>
</dbReference>
<protein>
    <recommendedName>
        <fullName evidence="3">NAD-dependent epimerase/dehydratase domain-containing protein</fullName>
    </recommendedName>
</protein>
<comment type="caution">
    <text evidence="4">The sequence shown here is derived from an EMBL/GenBank/DDBJ whole genome shotgun (WGS) entry which is preliminary data.</text>
</comment>